<gene>
    <name evidence="1" type="ORF">GCM10008957_33670</name>
</gene>
<accession>A0A918CDZ2</accession>
<dbReference type="AlphaFoldDB" id="A0A918CDZ2"/>
<dbReference type="EMBL" id="BMQL01000021">
    <property type="protein sequence ID" value="GGR18165.1"/>
    <property type="molecule type" value="Genomic_DNA"/>
</dbReference>
<protein>
    <submittedName>
        <fullName evidence="1">Uncharacterized protein</fullName>
    </submittedName>
</protein>
<reference evidence="1" key="2">
    <citation type="submission" date="2020-09" db="EMBL/GenBank/DDBJ databases">
        <authorList>
            <person name="Sun Q."/>
            <person name="Ohkuma M."/>
        </authorList>
    </citation>
    <scope>NUCLEOTIDE SEQUENCE</scope>
    <source>
        <strain evidence="1">JCM 31311</strain>
    </source>
</reference>
<comment type="caution">
    <text evidence="1">The sequence shown here is derived from an EMBL/GenBank/DDBJ whole genome shotgun (WGS) entry which is preliminary data.</text>
</comment>
<reference evidence="1" key="1">
    <citation type="journal article" date="2014" name="Int. J. Syst. Evol. Microbiol.">
        <title>Complete genome sequence of Corynebacterium casei LMG S-19264T (=DSM 44701T), isolated from a smear-ripened cheese.</title>
        <authorList>
            <consortium name="US DOE Joint Genome Institute (JGI-PGF)"/>
            <person name="Walter F."/>
            <person name="Albersmeier A."/>
            <person name="Kalinowski J."/>
            <person name="Ruckert C."/>
        </authorList>
    </citation>
    <scope>NUCLEOTIDE SEQUENCE</scope>
    <source>
        <strain evidence="1">JCM 31311</strain>
    </source>
</reference>
<evidence type="ECO:0000313" key="2">
    <source>
        <dbReference type="Proteomes" id="UP000603865"/>
    </source>
</evidence>
<dbReference type="Proteomes" id="UP000603865">
    <property type="component" value="Unassembled WGS sequence"/>
</dbReference>
<organism evidence="1 2">
    <name type="scientific">Deinococcus ruber</name>
    <dbReference type="NCBI Taxonomy" id="1848197"/>
    <lineage>
        <taxon>Bacteria</taxon>
        <taxon>Thermotogati</taxon>
        <taxon>Deinococcota</taxon>
        <taxon>Deinococci</taxon>
        <taxon>Deinococcales</taxon>
        <taxon>Deinococcaceae</taxon>
        <taxon>Deinococcus</taxon>
    </lineage>
</organism>
<proteinExistence type="predicted"/>
<keyword evidence="2" id="KW-1185">Reference proteome</keyword>
<name>A0A918CDZ2_9DEIO</name>
<sequence length="63" mass="7035">MEVDTPTTCPRCGLTGPLIFTRQDKAWVTELVSQNAMQVAEYHVPVMECLQCHHAVRGDPIPI</sequence>
<evidence type="ECO:0000313" key="1">
    <source>
        <dbReference type="EMBL" id="GGR18165.1"/>
    </source>
</evidence>